<evidence type="ECO:0000256" key="1">
    <source>
        <dbReference type="SAM" id="Phobius"/>
    </source>
</evidence>
<evidence type="ECO:0000313" key="2">
    <source>
        <dbReference type="EMBL" id="KIE46389.1"/>
    </source>
</evidence>
<keyword evidence="1" id="KW-0472">Membrane</keyword>
<protein>
    <submittedName>
        <fullName evidence="2">Putative membrane protein</fullName>
    </submittedName>
</protein>
<reference evidence="2 3" key="1">
    <citation type="journal article" date="2015" name="Infect. Genet. Evol.">
        <title>Genomic sequences of six botulinum neurotoxin-producing strains representing three clostridial species illustrate the mobility and diversity of botulinum neurotoxin genes.</title>
        <authorList>
            <person name="Smith T.J."/>
            <person name="Hill K.K."/>
            <person name="Xie G."/>
            <person name="Foley B.T."/>
            <person name="Williamson C.H."/>
            <person name="Foster J.T."/>
            <person name="Johnson S.L."/>
            <person name="Chertkov O."/>
            <person name="Teshima H."/>
            <person name="Gibbons H.S."/>
            <person name="Johnsky L.A."/>
            <person name="Karavis M.A."/>
            <person name="Smith L.A."/>
        </authorList>
    </citation>
    <scope>NUCLEOTIDE SEQUENCE [LARGE SCALE GENOMIC DNA]</scope>
    <source>
        <strain evidence="2 3">CDC 2741</strain>
    </source>
</reference>
<dbReference type="Proteomes" id="UP000031366">
    <property type="component" value="Unassembled WGS sequence"/>
</dbReference>
<proteinExistence type="predicted"/>
<feature type="transmembrane region" description="Helical" evidence="1">
    <location>
        <begin position="58"/>
        <end position="83"/>
    </location>
</feature>
<name>A0A0C1U0P2_9CLOT</name>
<keyword evidence="1" id="KW-1133">Transmembrane helix</keyword>
<dbReference type="AlphaFoldDB" id="A0A0C1U0P2"/>
<keyword evidence="3" id="KW-1185">Reference proteome</keyword>
<keyword evidence="1" id="KW-0812">Transmembrane</keyword>
<evidence type="ECO:0000313" key="3">
    <source>
        <dbReference type="Proteomes" id="UP000031366"/>
    </source>
</evidence>
<accession>A0A0C1U0P2</accession>
<comment type="caution">
    <text evidence="2">The sequence shown here is derived from an EMBL/GenBank/DDBJ whole genome shotgun (WGS) entry which is preliminary data.</text>
</comment>
<feature type="transmembrane region" description="Helical" evidence="1">
    <location>
        <begin position="6"/>
        <end position="37"/>
    </location>
</feature>
<sequence>MVILPIISLIIIIMVLFTPIVNSTLIALGFIFISVVSSIISIKYASTAKGVNNKLAKVTINLCSVIIIMSMFALAFIIVLNVLTCLT</sequence>
<gene>
    <name evidence="2" type="ORF">U732_1959</name>
</gene>
<organism evidence="2 3">
    <name type="scientific">Clostridium argentinense CDC 2741</name>
    <dbReference type="NCBI Taxonomy" id="1418104"/>
    <lineage>
        <taxon>Bacteria</taxon>
        <taxon>Bacillati</taxon>
        <taxon>Bacillota</taxon>
        <taxon>Clostridia</taxon>
        <taxon>Eubacteriales</taxon>
        <taxon>Clostridiaceae</taxon>
        <taxon>Clostridium</taxon>
    </lineage>
</organism>
<dbReference type="RefSeq" id="WP_039633901.1">
    <property type="nucleotide sequence ID" value="NZ_AYSO01000017.1"/>
</dbReference>
<dbReference type="EMBL" id="AYSO01000017">
    <property type="protein sequence ID" value="KIE46389.1"/>
    <property type="molecule type" value="Genomic_DNA"/>
</dbReference>